<dbReference type="AlphaFoldDB" id="W1NCZ6"/>
<dbReference type="GO" id="GO:0004674">
    <property type="term" value="F:protein serine/threonine kinase activity"/>
    <property type="evidence" value="ECO:0007669"/>
    <property type="project" value="TreeGrafter"/>
</dbReference>
<evidence type="ECO:0000256" key="3">
    <source>
        <dbReference type="ARBA" id="ARBA00022777"/>
    </source>
</evidence>
<dbReference type="PATRIC" id="fig|1178482.3.peg.505"/>
<evidence type="ECO:0000313" key="6">
    <source>
        <dbReference type="Proteomes" id="UP000019113"/>
    </source>
</evidence>
<dbReference type="Pfam" id="PF07804">
    <property type="entry name" value="HipA_C"/>
    <property type="match status" value="1"/>
</dbReference>
<protein>
    <recommendedName>
        <fullName evidence="4">HipA-like C-terminal domain-containing protein</fullName>
    </recommendedName>
</protein>
<keyword evidence="2" id="KW-0808">Transferase</keyword>
<dbReference type="GO" id="GO:0005829">
    <property type="term" value="C:cytosol"/>
    <property type="evidence" value="ECO:0007669"/>
    <property type="project" value="TreeGrafter"/>
</dbReference>
<comment type="caution">
    <text evidence="5">The sequence shown here is derived from an EMBL/GenBank/DDBJ whole genome shotgun (WGS) entry which is preliminary data.</text>
</comment>
<dbReference type="RefSeq" id="WP_021817452.1">
    <property type="nucleotide sequence ID" value="NZ_AVBC01000014.1"/>
</dbReference>
<dbReference type="InterPro" id="IPR012893">
    <property type="entry name" value="HipA-like_C"/>
</dbReference>
<dbReference type="PIRSF" id="PIRSF028135">
    <property type="entry name" value="UCP028135_HipA-like"/>
    <property type="match status" value="1"/>
</dbReference>
<dbReference type="KEGG" id="hhu:AR456_10455"/>
<organism evidence="5 6">
    <name type="scientific">Halomonas huangheensis</name>
    <dbReference type="NCBI Taxonomy" id="1178482"/>
    <lineage>
        <taxon>Bacteria</taxon>
        <taxon>Pseudomonadati</taxon>
        <taxon>Pseudomonadota</taxon>
        <taxon>Gammaproteobacteria</taxon>
        <taxon>Oceanospirillales</taxon>
        <taxon>Halomonadaceae</taxon>
        <taxon>Halomonas</taxon>
    </lineage>
</organism>
<dbReference type="OrthoDB" id="9805913at2"/>
<evidence type="ECO:0000313" key="5">
    <source>
        <dbReference type="EMBL" id="ERL52825.1"/>
    </source>
</evidence>
<name>W1NCZ6_9GAMM</name>
<dbReference type="PANTHER" id="PTHR37419">
    <property type="entry name" value="SERINE/THREONINE-PROTEIN KINASE TOXIN HIPA"/>
    <property type="match status" value="1"/>
</dbReference>
<gene>
    <name evidence="5" type="ORF">BJB45_16230</name>
</gene>
<keyword evidence="3" id="KW-0418">Kinase</keyword>
<dbReference type="Proteomes" id="UP000019113">
    <property type="component" value="Unassembled WGS sequence"/>
</dbReference>
<dbReference type="EMBL" id="AVBC01000014">
    <property type="protein sequence ID" value="ERL52825.1"/>
    <property type="molecule type" value="Genomic_DNA"/>
</dbReference>
<sequence>MKLTVQIHLEHCWQDAATLMFDDPDSGVRGPCKLGYHQEHALAWMFRDDHHACSLNLPVELMYSHHSDHWFGFLEDIMPSGASRRYWVNQLGLQRMSSAQQDSVLLRHGTIAPVGNLRIRESLPETRSDNLSKQRFTVSDVIERQVDFLEYAQQMGAASGGATGAGGEAPKLLIRRSSSDEVWIDTWQEDNVLLDSPYLVKFPRGQRRTDDCDILRAEYHFYHELEALGLDTIDTGLMQLHEGERYPSLWLPRFDTELTETGRIRHGLETISSLLSAPAAAHLRHESTLRAVLHKMHQQHRVTGQDEPFNSQRFAIEWVKRDLLNIAFGNSDNHGRNTSIIKRPQGMWLAPIYDFAPMKADPEGITRTMQWGPPLEQGGEYDWPGIASALNDLVPEEQLINELQTLASQLTGLRDRLAERGVAQRLLDMPGVGLTSLDTRLQRWGLLP</sequence>
<dbReference type="eggNOG" id="COG3550">
    <property type="taxonomic scope" value="Bacteria"/>
</dbReference>
<comment type="similarity">
    <text evidence="1">Belongs to the HipA Ser/Thr kinase family.</text>
</comment>
<keyword evidence="6" id="KW-1185">Reference proteome</keyword>
<dbReference type="STRING" id="1178482.AR456_10455"/>
<evidence type="ECO:0000256" key="2">
    <source>
        <dbReference type="ARBA" id="ARBA00022679"/>
    </source>
</evidence>
<accession>W1NCZ6</accession>
<dbReference type="PANTHER" id="PTHR37419:SF8">
    <property type="entry name" value="TOXIN YJJJ"/>
    <property type="match status" value="1"/>
</dbReference>
<dbReference type="InterPro" id="IPR016869">
    <property type="entry name" value="UCP028135_HipA-like"/>
</dbReference>
<reference evidence="5 6" key="1">
    <citation type="submission" date="2013-08" db="EMBL/GenBank/DDBJ databases">
        <title>draft genome of Halomonas huanghegensis, strain BJGMM-B45T.</title>
        <authorList>
            <person name="Miao C."/>
            <person name="Wan Y."/>
            <person name="Jin W."/>
        </authorList>
    </citation>
    <scope>NUCLEOTIDE SEQUENCE [LARGE SCALE GENOMIC DNA]</scope>
    <source>
        <strain evidence="5 6">BJGMM-B45</strain>
    </source>
</reference>
<evidence type="ECO:0000256" key="1">
    <source>
        <dbReference type="ARBA" id="ARBA00010164"/>
    </source>
</evidence>
<proteinExistence type="inferred from homology"/>
<dbReference type="InterPro" id="IPR052028">
    <property type="entry name" value="HipA_Ser/Thr_kinase"/>
</dbReference>
<evidence type="ECO:0000259" key="4">
    <source>
        <dbReference type="Pfam" id="PF07804"/>
    </source>
</evidence>
<feature type="domain" description="HipA-like C-terminal" evidence="4">
    <location>
        <begin position="165"/>
        <end position="394"/>
    </location>
</feature>